<dbReference type="Pfam" id="PF01915">
    <property type="entry name" value="Glyco_hydro_3_C"/>
    <property type="match status" value="1"/>
</dbReference>
<feature type="signal peptide" evidence="12">
    <location>
        <begin position="1"/>
        <end position="17"/>
    </location>
</feature>
<keyword evidence="4 12" id="KW-0732">Signal</keyword>
<dbReference type="InterPro" id="IPR044993">
    <property type="entry name" value="BXL"/>
</dbReference>
<proteinExistence type="inferred from homology"/>
<feature type="domain" description="Fibronectin type III-like" evidence="13">
    <location>
        <begin position="667"/>
        <end position="737"/>
    </location>
</feature>
<dbReference type="GO" id="GO:0009044">
    <property type="term" value="F:xylan 1,4-beta-xylosidase activity"/>
    <property type="evidence" value="ECO:0007669"/>
    <property type="project" value="UniProtKB-EC"/>
</dbReference>
<comment type="similarity">
    <text evidence="2">Belongs to the glycosyl hydrolase 3 family.</text>
</comment>
<evidence type="ECO:0000256" key="2">
    <source>
        <dbReference type="ARBA" id="ARBA00005336"/>
    </source>
</evidence>
<protein>
    <recommendedName>
        <fullName evidence="11">xylan 1,4-beta-xylosidase</fullName>
        <ecNumber evidence="11">3.2.1.37</ecNumber>
    </recommendedName>
</protein>
<dbReference type="InParanoid" id="A0A2N3MYD2"/>
<dbReference type="AlphaFoldDB" id="A0A2N3MYD2"/>
<dbReference type="InterPro" id="IPR001764">
    <property type="entry name" value="Glyco_hydro_3_N"/>
</dbReference>
<name>A0A2N3MYD2_9PEZI</name>
<evidence type="ECO:0000256" key="4">
    <source>
        <dbReference type="ARBA" id="ARBA00022729"/>
    </source>
</evidence>
<dbReference type="Gene3D" id="2.60.40.10">
    <property type="entry name" value="Immunoglobulins"/>
    <property type="match status" value="1"/>
</dbReference>
<comment type="pathway">
    <text evidence="1">Glycan degradation; xylan degradation.</text>
</comment>
<evidence type="ECO:0000256" key="6">
    <source>
        <dbReference type="ARBA" id="ARBA00023180"/>
    </source>
</evidence>
<dbReference type="InterPro" id="IPR017853">
    <property type="entry name" value="GH"/>
</dbReference>
<evidence type="ECO:0000256" key="5">
    <source>
        <dbReference type="ARBA" id="ARBA00022801"/>
    </source>
</evidence>
<dbReference type="FunFam" id="3.20.20.300:FF:000013">
    <property type="entry name" value="Probable exo-1,4-beta-xylosidase xlnD"/>
    <property type="match status" value="1"/>
</dbReference>
<dbReference type="InterPro" id="IPR002772">
    <property type="entry name" value="Glyco_hydro_3_C"/>
</dbReference>
<evidence type="ECO:0000313" key="15">
    <source>
        <dbReference type="Proteomes" id="UP000233524"/>
    </source>
</evidence>
<keyword evidence="5" id="KW-0378">Hydrolase</keyword>
<dbReference type="SUPFAM" id="SSF52279">
    <property type="entry name" value="Beta-D-glucan exohydrolase, C-terminal domain"/>
    <property type="match status" value="1"/>
</dbReference>
<keyword evidence="15" id="KW-1185">Reference proteome</keyword>
<dbReference type="GO" id="GO:0031222">
    <property type="term" value="P:arabinan catabolic process"/>
    <property type="evidence" value="ECO:0007669"/>
    <property type="project" value="TreeGrafter"/>
</dbReference>
<keyword evidence="6" id="KW-0325">Glycoprotein</keyword>
<dbReference type="OrthoDB" id="47059at2759"/>
<feature type="chain" id="PRO_5014697477" description="xylan 1,4-beta-xylosidase" evidence="12">
    <location>
        <begin position="18"/>
        <end position="760"/>
    </location>
</feature>
<evidence type="ECO:0000256" key="10">
    <source>
        <dbReference type="ARBA" id="ARBA00024574"/>
    </source>
</evidence>
<evidence type="ECO:0000256" key="12">
    <source>
        <dbReference type="SAM" id="SignalP"/>
    </source>
</evidence>
<dbReference type="EC" id="3.2.1.37" evidence="11"/>
<evidence type="ECO:0000256" key="1">
    <source>
        <dbReference type="ARBA" id="ARBA00004851"/>
    </source>
</evidence>
<evidence type="ECO:0000313" key="14">
    <source>
        <dbReference type="EMBL" id="PKS05182.1"/>
    </source>
</evidence>
<evidence type="ECO:0000259" key="13">
    <source>
        <dbReference type="SMART" id="SM01217"/>
    </source>
</evidence>
<dbReference type="Gene3D" id="3.20.20.300">
    <property type="entry name" value="Glycoside hydrolase, family 3, N-terminal domain"/>
    <property type="match status" value="1"/>
</dbReference>
<reference evidence="14 15" key="1">
    <citation type="journal article" date="2017" name="G3 (Bethesda)">
        <title>First Draft Genome Sequence of the Pathogenic Fungus Lomentospora prolificans (Formerly Scedosporium prolificans).</title>
        <authorList>
            <person name="Luo R."/>
            <person name="Zimin A."/>
            <person name="Workman R."/>
            <person name="Fan Y."/>
            <person name="Pertea G."/>
            <person name="Grossman N."/>
            <person name="Wear M.P."/>
            <person name="Jia B."/>
            <person name="Miller H."/>
            <person name="Casadevall A."/>
            <person name="Timp W."/>
            <person name="Zhang S.X."/>
            <person name="Salzberg S.L."/>
        </authorList>
    </citation>
    <scope>NUCLEOTIDE SEQUENCE [LARGE SCALE GENOMIC DNA]</scope>
    <source>
        <strain evidence="14 15">JHH-5317</strain>
    </source>
</reference>
<dbReference type="STRING" id="41688.A0A2N3MYD2"/>
<keyword evidence="8" id="KW-0326">Glycosidase</keyword>
<dbReference type="PANTHER" id="PTHR42721">
    <property type="entry name" value="SUGAR HYDROLASE-RELATED"/>
    <property type="match status" value="1"/>
</dbReference>
<dbReference type="PRINTS" id="PR00133">
    <property type="entry name" value="GLHYDRLASE3"/>
</dbReference>
<keyword evidence="7" id="KW-0119">Carbohydrate metabolism</keyword>
<dbReference type="SMART" id="SM01217">
    <property type="entry name" value="Fn3_like"/>
    <property type="match status" value="1"/>
</dbReference>
<dbReference type="Proteomes" id="UP000233524">
    <property type="component" value="Unassembled WGS sequence"/>
</dbReference>
<evidence type="ECO:0000256" key="9">
    <source>
        <dbReference type="ARBA" id="ARBA00023326"/>
    </source>
</evidence>
<dbReference type="GO" id="GO:0045493">
    <property type="term" value="P:xylan catabolic process"/>
    <property type="evidence" value="ECO:0007669"/>
    <property type="project" value="UniProtKB-UniPathway"/>
</dbReference>
<keyword evidence="3" id="KW-0858">Xylan degradation</keyword>
<dbReference type="Gene3D" id="3.40.50.1700">
    <property type="entry name" value="Glycoside hydrolase family 3 C-terminal domain"/>
    <property type="match status" value="1"/>
</dbReference>
<dbReference type="GO" id="GO:0046556">
    <property type="term" value="F:alpha-L-arabinofuranosidase activity"/>
    <property type="evidence" value="ECO:0007669"/>
    <property type="project" value="TreeGrafter"/>
</dbReference>
<dbReference type="InterPro" id="IPR013783">
    <property type="entry name" value="Ig-like_fold"/>
</dbReference>
<dbReference type="UniPathway" id="UPA00114"/>
<dbReference type="EMBL" id="NLAX01001623">
    <property type="protein sequence ID" value="PKS05182.1"/>
    <property type="molecule type" value="Genomic_DNA"/>
</dbReference>
<evidence type="ECO:0000256" key="7">
    <source>
        <dbReference type="ARBA" id="ARBA00023277"/>
    </source>
</evidence>
<comment type="catalytic activity">
    <reaction evidence="10">
        <text>Hydrolysis of (1-&gt;4)-beta-D-xylans, to remove successive D-xylose residues from the non-reducing termini.</text>
        <dbReference type="EC" id="3.2.1.37"/>
    </reaction>
</comment>
<accession>A0A2N3MYD2</accession>
<comment type="caution">
    <text evidence="14">The sequence shown here is derived from an EMBL/GenBank/DDBJ whole genome shotgun (WGS) entry which is preliminary data.</text>
</comment>
<dbReference type="PANTHER" id="PTHR42721:SF3">
    <property type="entry name" value="BETA-D-XYLOSIDASE 5-RELATED"/>
    <property type="match status" value="1"/>
</dbReference>
<keyword evidence="9" id="KW-0624">Polysaccharide degradation</keyword>
<dbReference type="VEuPathDB" id="FungiDB:jhhlp_008550"/>
<dbReference type="InterPro" id="IPR036962">
    <property type="entry name" value="Glyco_hydro_3_N_sf"/>
</dbReference>
<evidence type="ECO:0000256" key="8">
    <source>
        <dbReference type="ARBA" id="ARBA00023295"/>
    </source>
</evidence>
<evidence type="ECO:0000256" key="11">
    <source>
        <dbReference type="ARBA" id="ARBA00026107"/>
    </source>
</evidence>
<dbReference type="SUPFAM" id="SSF51445">
    <property type="entry name" value="(Trans)glycosidases"/>
    <property type="match status" value="1"/>
</dbReference>
<dbReference type="Pfam" id="PF00933">
    <property type="entry name" value="Glyco_hydro_3"/>
    <property type="match status" value="1"/>
</dbReference>
<organism evidence="14 15">
    <name type="scientific">Lomentospora prolificans</name>
    <dbReference type="NCBI Taxonomy" id="41688"/>
    <lineage>
        <taxon>Eukaryota</taxon>
        <taxon>Fungi</taxon>
        <taxon>Dikarya</taxon>
        <taxon>Ascomycota</taxon>
        <taxon>Pezizomycotina</taxon>
        <taxon>Sordariomycetes</taxon>
        <taxon>Hypocreomycetidae</taxon>
        <taxon>Microascales</taxon>
        <taxon>Microascaceae</taxon>
        <taxon>Lomentospora</taxon>
    </lineage>
</organism>
<dbReference type="InterPro" id="IPR026891">
    <property type="entry name" value="Fn3-like"/>
</dbReference>
<dbReference type="InterPro" id="IPR036881">
    <property type="entry name" value="Glyco_hydro_3_C_sf"/>
</dbReference>
<gene>
    <name evidence="14" type="ORF">jhhlp_008550</name>
</gene>
<sequence length="760" mass="83183">MISTQLLGLFLATLALGQERPLQTFPDCVNGPLASNAVCDKQLTPGERASALVAALTTEEKLKNLVSKSAGARRIGLPAYNWWSEALHGVAYAPGVQYADSGPFSSSTVFPMPVLLAATFDDELIEKVATVIGIEARAWGNNGYAGIDYWTPNINPFRDPRWGRGSETPGEDILVIKRYTASMVRGLEGTKPERRVIATCKHYAANDFEDWNGVSRHDFNAVLNTQDLVEYYLSPFQQCARDSKAGSFMCAYNAVNGVPSCANEYLLQTVLREHWNWTDSNNYITSDCEAVLDVSLNHKYVDTNAQGTAICFAAGMDSSCEYEGSSDIPGAWDQGLLSIETVDRALNRLYEGLVRAGYFDGADSEYAHLGWEDVNTAEAQELAHQSAVEGIVLLKNDGTLPLNLEDGTKVALIGFWADDESKMSGGYSGRAPYLRTPAWKASQLGLDITVANGPVLEDGQARDTWSANALKAAQDSEYILYFGGLDTSAAGETRDRYSLEWPEAQAKLIAELADLGKPLIIVQMGDQLDDTALFENDNVNAVLWASWPGQEGGSAVIDLISGAQAPSGRLSITQYPANYTEIPLTDMNLRPTEEYPGRTYRWYPSAIRPFGFGLHYTTFDVTSVSLQKTTYSIEEIVSQCEDDYLDNCAFETLKVNVTNTGETTSDYVALAFLSGEYGPEPFPIKTLASYGRHRGIEPSQEVEIELSWSLGNLARVDEDGNTVLYPGIYTISVDEPTLATSQFELTGEPVILDKWPAPPN</sequence>
<evidence type="ECO:0000256" key="3">
    <source>
        <dbReference type="ARBA" id="ARBA00022651"/>
    </source>
</evidence>